<dbReference type="InterPro" id="IPR019546">
    <property type="entry name" value="TAT_signal_bac_arc"/>
</dbReference>
<feature type="region of interest" description="Disordered" evidence="1">
    <location>
        <begin position="34"/>
        <end position="55"/>
    </location>
</feature>
<dbReference type="EMBL" id="AQQW01000002">
    <property type="protein sequence ID" value="ETW14048.1"/>
    <property type="molecule type" value="Genomic_DNA"/>
</dbReference>
<dbReference type="NCBIfam" id="TIGR01409">
    <property type="entry name" value="TAT_signal_seq"/>
    <property type="match status" value="1"/>
</dbReference>
<proteinExistence type="predicted"/>
<keyword evidence="3" id="KW-1185">Reference proteome</keyword>
<reference evidence="2 3" key="1">
    <citation type="journal article" date="2014" name="Antonie Van Leeuwenhoek">
        <title>Roseivivax atlanticus sp. nov., isolated from surface seawater of the Atlantic Ocean.</title>
        <authorList>
            <person name="Li G."/>
            <person name="Lai Q."/>
            <person name="Liu X."/>
            <person name="Sun F."/>
            <person name="Shao Z."/>
        </authorList>
    </citation>
    <scope>NUCLEOTIDE SEQUENCE [LARGE SCALE GENOMIC DNA]</scope>
    <source>
        <strain evidence="2 3">22II-s10s</strain>
    </source>
</reference>
<dbReference type="InterPro" id="IPR006311">
    <property type="entry name" value="TAT_signal"/>
</dbReference>
<evidence type="ECO:0008006" key="4">
    <source>
        <dbReference type="Google" id="ProtNLM"/>
    </source>
</evidence>
<evidence type="ECO:0000313" key="2">
    <source>
        <dbReference type="EMBL" id="ETW14048.1"/>
    </source>
</evidence>
<feature type="compositionally biased region" description="Low complexity" evidence="1">
    <location>
        <begin position="34"/>
        <end position="44"/>
    </location>
</feature>
<evidence type="ECO:0000256" key="1">
    <source>
        <dbReference type="SAM" id="MobiDB-lite"/>
    </source>
</evidence>
<evidence type="ECO:0000313" key="3">
    <source>
        <dbReference type="Proteomes" id="UP000019063"/>
    </source>
</evidence>
<dbReference type="STRING" id="1379903.ATO8_04121"/>
<organism evidence="2 3">
    <name type="scientific">Roseivivax marinus</name>
    <dbReference type="NCBI Taxonomy" id="1379903"/>
    <lineage>
        <taxon>Bacteria</taxon>
        <taxon>Pseudomonadati</taxon>
        <taxon>Pseudomonadota</taxon>
        <taxon>Alphaproteobacteria</taxon>
        <taxon>Rhodobacterales</taxon>
        <taxon>Roseobacteraceae</taxon>
        <taxon>Roseivivax</taxon>
    </lineage>
</organism>
<dbReference type="eggNOG" id="ENOG50330QR">
    <property type="taxonomic scope" value="Bacteria"/>
</dbReference>
<dbReference type="Proteomes" id="UP000019063">
    <property type="component" value="Unassembled WGS sequence"/>
</dbReference>
<dbReference type="PROSITE" id="PS51318">
    <property type="entry name" value="TAT"/>
    <property type="match status" value="1"/>
</dbReference>
<sequence>MSKDTASKADEGRRSFLKLATTAAPAAALAAVAAPGSEAEAAEPQGPHKGLADTAHTRAYLASARF</sequence>
<accession>W4HNQ3</accession>
<dbReference type="AlphaFoldDB" id="W4HNQ3"/>
<protein>
    <recommendedName>
        <fullName evidence="4">Twin-arginine translocation pathway signal protein</fullName>
    </recommendedName>
</protein>
<dbReference type="RefSeq" id="WP_043842284.1">
    <property type="nucleotide sequence ID" value="NZ_AQQW01000002.1"/>
</dbReference>
<name>W4HNQ3_9RHOB</name>
<gene>
    <name evidence="2" type="ORF">ATO8_04121</name>
</gene>
<comment type="caution">
    <text evidence="2">The sequence shown here is derived from an EMBL/GenBank/DDBJ whole genome shotgun (WGS) entry which is preliminary data.</text>
</comment>